<feature type="transmembrane region" description="Helical" evidence="6">
    <location>
        <begin position="20"/>
        <end position="38"/>
    </location>
</feature>
<dbReference type="InterPro" id="IPR003838">
    <property type="entry name" value="ABC3_permease_C"/>
</dbReference>
<evidence type="ECO:0000256" key="4">
    <source>
        <dbReference type="ARBA" id="ARBA00022989"/>
    </source>
</evidence>
<comment type="subcellular location">
    <subcellularLocation>
        <location evidence="1">Cell membrane</location>
        <topology evidence="1">Multi-pass membrane protein</topology>
    </subcellularLocation>
</comment>
<evidence type="ECO:0000313" key="9">
    <source>
        <dbReference type="Proteomes" id="UP000434036"/>
    </source>
</evidence>
<evidence type="ECO:0000313" key="8">
    <source>
        <dbReference type="EMBL" id="MXQ73545.1"/>
    </source>
</evidence>
<feature type="transmembrane region" description="Helical" evidence="6">
    <location>
        <begin position="339"/>
        <end position="366"/>
    </location>
</feature>
<gene>
    <name evidence="8" type="ORF">GSF08_06310</name>
</gene>
<protein>
    <submittedName>
        <fullName evidence="8">FtsX-like permease family protein</fullName>
    </submittedName>
</protein>
<evidence type="ECO:0000256" key="6">
    <source>
        <dbReference type="SAM" id="Phobius"/>
    </source>
</evidence>
<feature type="domain" description="ABC3 transporter permease C-terminal" evidence="7">
    <location>
        <begin position="298"/>
        <end position="445"/>
    </location>
</feature>
<keyword evidence="2" id="KW-1003">Cell membrane</keyword>
<dbReference type="GO" id="GO:0022857">
    <property type="term" value="F:transmembrane transporter activity"/>
    <property type="evidence" value="ECO:0007669"/>
    <property type="project" value="TreeGrafter"/>
</dbReference>
<proteinExistence type="predicted"/>
<comment type="caution">
    <text evidence="8">The sequence shown here is derived from an EMBL/GenBank/DDBJ whole genome shotgun (WGS) entry which is preliminary data.</text>
</comment>
<keyword evidence="4 6" id="KW-1133">Transmembrane helix</keyword>
<sequence length="453" mass="50762">MYIVKNAFRNIFQNAGRNIMIAVIFLLVITMSCVAIVIRDNTDEIAKEYKDQLSTQVYIEPDYKKIANQFNENEDFTTPPITNEIVKKMAASPYLKKVEYAASMEAIADEITFKEPIEKRYTEMQRVGELLERARVPYMQISGFDNVSNALAFQSREAQLREGRFPKAADEAVISDELAKLNHFKIGDTFQAKDIHDQNLEGTVLKPMTFRISGIYHRENDETYSEIFTKTDRLINSEYAYNPILQGTFFLSNPKDLDAFKKAAYKAGLSNYYSVKTDDIAYNAFIKPIEQMSTVAAVFLGVVLVLGATILLLLSMLAVRERKYEIGVLRAMGMKKRNIVLQMLLESAMIMVVCLAIGLIIGSLLAQPITDMMLADKLASQGMGGSLSQNIGSSFSGGLATDHTAITHIDAVLQISSILQLGGIALFLVLLASIMSSYYAMKFEPMRILRERN</sequence>
<keyword evidence="5 6" id="KW-0472">Membrane</keyword>
<dbReference type="AlphaFoldDB" id="A0A6N8U7N5"/>
<dbReference type="RefSeq" id="WP_160624986.1">
    <property type="nucleotide sequence ID" value="NZ_WUUQ01000002.1"/>
</dbReference>
<dbReference type="EMBL" id="WUUQ01000002">
    <property type="protein sequence ID" value="MXQ73545.1"/>
    <property type="molecule type" value="Genomic_DNA"/>
</dbReference>
<evidence type="ECO:0000256" key="5">
    <source>
        <dbReference type="ARBA" id="ARBA00023136"/>
    </source>
</evidence>
<name>A0A6N8U7N5_9FIRM</name>
<dbReference type="GO" id="GO:0005886">
    <property type="term" value="C:plasma membrane"/>
    <property type="evidence" value="ECO:0007669"/>
    <property type="project" value="UniProtKB-SubCell"/>
</dbReference>
<organism evidence="8 9">
    <name type="scientific">Copranaerobaculum intestinale</name>
    <dbReference type="NCBI Taxonomy" id="2692629"/>
    <lineage>
        <taxon>Bacteria</taxon>
        <taxon>Bacillati</taxon>
        <taxon>Bacillota</taxon>
        <taxon>Erysipelotrichia</taxon>
        <taxon>Erysipelotrichales</taxon>
        <taxon>Erysipelotrichaceae</taxon>
        <taxon>Copranaerobaculum</taxon>
    </lineage>
</organism>
<keyword evidence="3 6" id="KW-0812">Transmembrane</keyword>
<reference evidence="8 9" key="2">
    <citation type="submission" date="2020-01" db="EMBL/GenBank/DDBJ databases">
        <title>Clostridiaceae sp. nov. isolated from the gut of human by culturomics.</title>
        <authorList>
            <person name="Chang Y."/>
        </authorList>
    </citation>
    <scope>NUCLEOTIDE SEQUENCE [LARGE SCALE GENOMIC DNA]</scope>
    <source>
        <strain evidence="8 9">DONG20-135</strain>
    </source>
</reference>
<evidence type="ECO:0000256" key="2">
    <source>
        <dbReference type="ARBA" id="ARBA00022475"/>
    </source>
</evidence>
<dbReference type="Proteomes" id="UP000434036">
    <property type="component" value="Unassembled WGS sequence"/>
</dbReference>
<evidence type="ECO:0000256" key="3">
    <source>
        <dbReference type="ARBA" id="ARBA00022692"/>
    </source>
</evidence>
<dbReference type="PROSITE" id="PS51257">
    <property type="entry name" value="PROKAR_LIPOPROTEIN"/>
    <property type="match status" value="1"/>
</dbReference>
<dbReference type="InterPro" id="IPR050250">
    <property type="entry name" value="Macrolide_Exporter_MacB"/>
</dbReference>
<evidence type="ECO:0000259" key="7">
    <source>
        <dbReference type="Pfam" id="PF02687"/>
    </source>
</evidence>
<dbReference type="PANTHER" id="PTHR30572:SF9">
    <property type="entry name" value="ABC TRANSPORTER PERMEASE PROTEIN"/>
    <property type="match status" value="1"/>
</dbReference>
<feature type="transmembrane region" description="Helical" evidence="6">
    <location>
        <begin position="418"/>
        <end position="440"/>
    </location>
</feature>
<dbReference type="PANTHER" id="PTHR30572">
    <property type="entry name" value="MEMBRANE COMPONENT OF TRANSPORTER-RELATED"/>
    <property type="match status" value="1"/>
</dbReference>
<evidence type="ECO:0000256" key="1">
    <source>
        <dbReference type="ARBA" id="ARBA00004651"/>
    </source>
</evidence>
<reference evidence="8 9" key="1">
    <citation type="submission" date="2019-12" db="EMBL/GenBank/DDBJ databases">
        <authorList>
            <person name="Yang R."/>
        </authorList>
    </citation>
    <scope>NUCLEOTIDE SEQUENCE [LARGE SCALE GENOMIC DNA]</scope>
    <source>
        <strain evidence="8 9">DONG20-135</strain>
    </source>
</reference>
<accession>A0A6N8U7N5</accession>
<keyword evidence="9" id="KW-1185">Reference proteome</keyword>
<dbReference type="Pfam" id="PF02687">
    <property type="entry name" value="FtsX"/>
    <property type="match status" value="1"/>
</dbReference>
<feature type="transmembrane region" description="Helical" evidence="6">
    <location>
        <begin position="295"/>
        <end position="319"/>
    </location>
</feature>